<gene>
    <name evidence="1" type="ORF">IT775_12290</name>
</gene>
<keyword evidence="2" id="KW-1185">Reference proteome</keyword>
<evidence type="ECO:0000313" key="1">
    <source>
        <dbReference type="EMBL" id="MBR9651900.1"/>
    </source>
</evidence>
<accession>A0ABS5HSG5</accession>
<dbReference type="EMBL" id="JADMKU010000010">
    <property type="protein sequence ID" value="MBR9651900.1"/>
    <property type="molecule type" value="Genomic_DNA"/>
</dbReference>
<dbReference type="RefSeq" id="WP_212701415.1">
    <property type="nucleotide sequence ID" value="NZ_JADMKU010000010.1"/>
</dbReference>
<organism evidence="1 2">
    <name type="scientific">Thalassovita aquimarina</name>
    <dbReference type="NCBI Taxonomy" id="2785917"/>
    <lineage>
        <taxon>Bacteria</taxon>
        <taxon>Pseudomonadati</taxon>
        <taxon>Pseudomonadota</taxon>
        <taxon>Alphaproteobacteria</taxon>
        <taxon>Rhodobacterales</taxon>
        <taxon>Roseobacteraceae</taxon>
        <taxon>Thalassovita</taxon>
    </lineage>
</organism>
<dbReference type="Proteomes" id="UP001195941">
    <property type="component" value="Unassembled WGS sequence"/>
</dbReference>
<evidence type="ECO:0000313" key="2">
    <source>
        <dbReference type="Proteomes" id="UP001195941"/>
    </source>
</evidence>
<reference evidence="1 2" key="1">
    <citation type="journal article" date="2021" name="Arch. Microbiol.">
        <title>Thalassobius aquimarinus sp. nov., isolated from the Sea of Japan seashore.</title>
        <authorList>
            <person name="Kurilenko V.V."/>
            <person name="Romanenko L.A."/>
            <person name="Chernysheva N.Y."/>
            <person name="Velansky P.V."/>
            <person name="Tekutyeva L.A."/>
            <person name="Isaeva M.P."/>
            <person name="Mikhailov V.V."/>
        </authorList>
    </citation>
    <scope>NUCLEOTIDE SEQUENCE [LARGE SCALE GENOMIC DNA]</scope>
    <source>
        <strain evidence="1 2">KMM 8518</strain>
    </source>
</reference>
<sequence>MDSEQQKAGEKRVRDILINPLLDLGLSRPRGFTKVADFDKVVEKVICPKLAYMTAINLEALMEQVAANPDGKSGDQIPIPNKILAAAADIQPPDDDGSPLIRAVFAGDLGRDAIAGNFAPELLRWLKRQRPRRWPKGHDVTGIKMDAEAALRRIADIERRRSDGKLVSEADEAWLLSRRKASADCLRISELVKRDGAA</sequence>
<name>A0ABS5HSG5_9RHOB</name>
<proteinExistence type="predicted"/>
<comment type="caution">
    <text evidence="1">The sequence shown here is derived from an EMBL/GenBank/DDBJ whole genome shotgun (WGS) entry which is preliminary data.</text>
</comment>
<protein>
    <submittedName>
        <fullName evidence="1">Uncharacterized protein</fullName>
    </submittedName>
</protein>